<evidence type="ECO:0000313" key="3">
    <source>
        <dbReference type="Proteomes" id="UP001321453"/>
    </source>
</evidence>
<dbReference type="Pfam" id="PF12697">
    <property type="entry name" value="Abhydrolase_6"/>
    <property type="match status" value="1"/>
</dbReference>
<accession>A0ABT7S2P0</accession>
<gene>
    <name evidence="2" type="ORF">QRT05_00955</name>
</gene>
<dbReference type="InterPro" id="IPR000073">
    <property type="entry name" value="AB_hydrolase_1"/>
</dbReference>
<dbReference type="InterPro" id="IPR052897">
    <property type="entry name" value="Sec-Metab_Biosynth_Hydrolase"/>
</dbReference>
<evidence type="ECO:0000259" key="1">
    <source>
        <dbReference type="Pfam" id="PF12697"/>
    </source>
</evidence>
<organism evidence="2 3">
    <name type="scientific">Cellulomonas edaphi</name>
    <dbReference type="NCBI Taxonomy" id="3053468"/>
    <lineage>
        <taxon>Bacteria</taxon>
        <taxon>Bacillati</taxon>
        <taxon>Actinomycetota</taxon>
        <taxon>Actinomycetes</taxon>
        <taxon>Micrococcales</taxon>
        <taxon>Cellulomonadaceae</taxon>
        <taxon>Cellulomonas</taxon>
    </lineage>
</organism>
<reference evidence="2 3" key="1">
    <citation type="submission" date="2023-06" db="EMBL/GenBank/DDBJ databases">
        <title>Cellulomonas sp. MW9 Whole genome sequence.</title>
        <authorList>
            <person name="Park S."/>
        </authorList>
    </citation>
    <scope>NUCLEOTIDE SEQUENCE [LARGE SCALE GENOMIC DNA]</scope>
    <source>
        <strain evidence="2 3">MW9</strain>
    </source>
</reference>
<feature type="domain" description="AB hydrolase-1" evidence="1">
    <location>
        <begin position="10"/>
        <end position="233"/>
    </location>
</feature>
<dbReference type="Proteomes" id="UP001321453">
    <property type="component" value="Unassembled WGS sequence"/>
</dbReference>
<keyword evidence="2" id="KW-0378">Hydrolase</keyword>
<dbReference type="PANTHER" id="PTHR37017:SF11">
    <property type="entry name" value="ESTERASE_LIPASE_THIOESTERASE DOMAIN-CONTAINING PROTEIN"/>
    <property type="match status" value="1"/>
</dbReference>
<keyword evidence="3" id="KW-1185">Reference proteome</keyword>
<dbReference type="RefSeq" id="WP_289444342.1">
    <property type="nucleotide sequence ID" value="NZ_JAUCGR010000001.1"/>
</dbReference>
<dbReference type="GO" id="GO:0016787">
    <property type="term" value="F:hydrolase activity"/>
    <property type="evidence" value="ECO:0007669"/>
    <property type="project" value="UniProtKB-KW"/>
</dbReference>
<comment type="caution">
    <text evidence="2">The sequence shown here is derived from an EMBL/GenBank/DDBJ whole genome shotgun (WGS) entry which is preliminary data.</text>
</comment>
<sequence>MTTTTSSPTIVLIAGHWLGAWAWDDVLDHLDTDRTHTVAMTLPGLDGDDTSRTAKTLDDQAAAVRDVIAQHGDQAAVLVAHSGANAPVTLVLDRHPDLVSRVVWVDSGPVADGSAFAPDFPVELDELPLPPCDALGQQASLEGLGAEALARFRDRAVPEPAAVLRQTVEVANPARHGVPTTLVCCSISSAQVIELARAGHPMFAEVAHLERVDFVDLPTGHWPMWSRPRDLAEVIRSAAAHTSRNGPSIS</sequence>
<proteinExistence type="predicted"/>
<dbReference type="InterPro" id="IPR029058">
    <property type="entry name" value="AB_hydrolase_fold"/>
</dbReference>
<dbReference type="Gene3D" id="3.40.50.1820">
    <property type="entry name" value="alpha/beta hydrolase"/>
    <property type="match status" value="1"/>
</dbReference>
<dbReference type="PANTHER" id="PTHR37017">
    <property type="entry name" value="AB HYDROLASE-1 DOMAIN-CONTAINING PROTEIN-RELATED"/>
    <property type="match status" value="1"/>
</dbReference>
<name>A0ABT7S2P0_9CELL</name>
<evidence type="ECO:0000313" key="2">
    <source>
        <dbReference type="EMBL" id="MDM7829887.1"/>
    </source>
</evidence>
<dbReference type="SUPFAM" id="SSF53474">
    <property type="entry name" value="alpha/beta-Hydrolases"/>
    <property type="match status" value="1"/>
</dbReference>
<protein>
    <submittedName>
        <fullName evidence="2">Alpha/beta hydrolase</fullName>
    </submittedName>
</protein>
<dbReference type="EMBL" id="JAUCGR010000001">
    <property type="protein sequence ID" value="MDM7829887.1"/>
    <property type="molecule type" value="Genomic_DNA"/>
</dbReference>